<gene>
    <name evidence="1" type="ORF">MCHLO_00300</name>
</gene>
<accession>A0ABQ0KV27</accession>
<evidence type="ECO:0000313" key="2">
    <source>
        <dbReference type="Proteomes" id="UP000815677"/>
    </source>
</evidence>
<reference evidence="1" key="1">
    <citation type="submission" date="2014-09" db="EMBL/GenBank/DDBJ databases">
        <title>Genome sequence of the luminous mushroom Mycena chlorophos for searching fungal bioluminescence genes.</title>
        <authorList>
            <person name="Tanaka Y."/>
            <person name="Kasuga D."/>
            <person name="Oba Y."/>
            <person name="Hase S."/>
            <person name="Sato K."/>
            <person name="Oba Y."/>
            <person name="Sakakibara Y."/>
        </authorList>
    </citation>
    <scope>NUCLEOTIDE SEQUENCE</scope>
</reference>
<protein>
    <submittedName>
        <fullName evidence="1">Uncharacterized protein</fullName>
    </submittedName>
</protein>
<evidence type="ECO:0000313" key="1">
    <source>
        <dbReference type="EMBL" id="GAT42588.1"/>
    </source>
</evidence>
<dbReference type="EMBL" id="DF838105">
    <property type="protein sequence ID" value="GAT42588.1"/>
    <property type="molecule type" value="Genomic_DNA"/>
</dbReference>
<organism evidence="1 2">
    <name type="scientific">Mycena chlorophos</name>
    <name type="common">Agaric fungus</name>
    <name type="synonym">Agaricus chlorophos</name>
    <dbReference type="NCBI Taxonomy" id="658473"/>
    <lineage>
        <taxon>Eukaryota</taxon>
        <taxon>Fungi</taxon>
        <taxon>Dikarya</taxon>
        <taxon>Basidiomycota</taxon>
        <taxon>Agaricomycotina</taxon>
        <taxon>Agaricomycetes</taxon>
        <taxon>Agaricomycetidae</taxon>
        <taxon>Agaricales</taxon>
        <taxon>Marasmiineae</taxon>
        <taxon>Mycenaceae</taxon>
        <taxon>Mycena</taxon>
    </lineage>
</organism>
<proteinExistence type="predicted"/>
<sequence length="230" mass="26266">MLHKTLAAPFRADLCSNGNDIRRFRIPLHHRVGRLKLFQRRVEFLRAGLVSPEGALELCWEDLCGFWRAHLASPIVVGDWNQTTLCSQVDCRQRRRRPDAWTGTQACLAVTYPDQVHGPVIPVDAILHRTLPSTRRGTPSSAKRVTHIPAAMSDLYWNGHVPRPSCAPLHYRLCRLELLGWRVAYQERQWRLAARVLRGSLEDESIEAMRLGDWDGIDDDPILGRARKLA</sequence>
<keyword evidence="2" id="KW-1185">Reference proteome</keyword>
<dbReference type="Proteomes" id="UP000815677">
    <property type="component" value="Unassembled WGS sequence"/>
</dbReference>
<name>A0ABQ0KV27_MYCCL</name>